<gene>
    <name evidence="1" type="ORF">ARMOST_19236</name>
</gene>
<sequence>MDSTGSNQTSYHGIVLPLEYQRQFAMYDSWNTHRFPYDGILQQPLWDTQPRPYEYFGHDNNHSQGPWALEQSYPRVDGSFPAGVGLDSLAASSRFHQHWDGTSAPSQTVPKDLGQAVVSLEMVALTPSAGAVDPIQHGSNIGKIVIPVYPRPDGYIKKHFDNKTTQKIAEIWDISPECVFYLFPVINVKCICPIATCTSGLAMFQGHTIKDHLAHYHPNISKEESISCVRESMRKTSQKNGSGQALCAAFPRNAS</sequence>
<reference evidence="2" key="1">
    <citation type="journal article" date="2017" name="Nat. Ecol. Evol.">
        <title>Genome expansion and lineage-specific genetic innovations in the forest pathogenic fungi Armillaria.</title>
        <authorList>
            <person name="Sipos G."/>
            <person name="Prasanna A.N."/>
            <person name="Walter M.C."/>
            <person name="O'Connor E."/>
            <person name="Balint B."/>
            <person name="Krizsan K."/>
            <person name="Kiss B."/>
            <person name="Hess J."/>
            <person name="Varga T."/>
            <person name="Slot J."/>
            <person name="Riley R."/>
            <person name="Boka B."/>
            <person name="Rigling D."/>
            <person name="Barry K."/>
            <person name="Lee J."/>
            <person name="Mihaltcheva S."/>
            <person name="LaButti K."/>
            <person name="Lipzen A."/>
            <person name="Waldron R."/>
            <person name="Moloney N.M."/>
            <person name="Sperisen C."/>
            <person name="Kredics L."/>
            <person name="Vagvoelgyi C."/>
            <person name="Patrignani A."/>
            <person name="Fitzpatrick D."/>
            <person name="Nagy I."/>
            <person name="Doyle S."/>
            <person name="Anderson J.B."/>
            <person name="Grigoriev I.V."/>
            <person name="Gueldener U."/>
            <person name="Muensterkoetter M."/>
            <person name="Nagy L.G."/>
        </authorList>
    </citation>
    <scope>NUCLEOTIDE SEQUENCE [LARGE SCALE GENOMIC DNA]</scope>
    <source>
        <strain evidence="2">C18/9</strain>
    </source>
</reference>
<evidence type="ECO:0000313" key="2">
    <source>
        <dbReference type="Proteomes" id="UP000219338"/>
    </source>
</evidence>
<proteinExistence type="predicted"/>
<organism evidence="1 2">
    <name type="scientific">Armillaria ostoyae</name>
    <name type="common">Armillaria root rot fungus</name>
    <dbReference type="NCBI Taxonomy" id="47428"/>
    <lineage>
        <taxon>Eukaryota</taxon>
        <taxon>Fungi</taxon>
        <taxon>Dikarya</taxon>
        <taxon>Basidiomycota</taxon>
        <taxon>Agaricomycotina</taxon>
        <taxon>Agaricomycetes</taxon>
        <taxon>Agaricomycetidae</taxon>
        <taxon>Agaricales</taxon>
        <taxon>Marasmiineae</taxon>
        <taxon>Physalacriaceae</taxon>
        <taxon>Armillaria</taxon>
    </lineage>
</organism>
<name>A0A284S3Z5_ARMOS</name>
<dbReference type="OrthoDB" id="3089655at2759"/>
<dbReference type="EMBL" id="FUEG01000030">
    <property type="protein sequence ID" value="SJL15731.1"/>
    <property type="molecule type" value="Genomic_DNA"/>
</dbReference>
<accession>A0A284S3Z5</accession>
<keyword evidence="2" id="KW-1185">Reference proteome</keyword>
<evidence type="ECO:0000313" key="1">
    <source>
        <dbReference type="EMBL" id="SJL15731.1"/>
    </source>
</evidence>
<dbReference type="Proteomes" id="UP000219338">
    <property type="component" value="Unassembled WGS sequence"/>
</dbReference>
<protein>
    <submittedName>
        <fullName evidence="1">Uncharacterized protein</fullName>
    </submittedName>
</protein>
<dbReference type="AlphaFoldDB" id="A0A284S3Z5"/>